<feature type="transmembrane region" description="Helical" evidence="9">
    <location>
        <begin position="459"/>
        <end position="477"/>
    </location>
</feature>
<dbReference type="Proteomes" id="UP000015530">
    <property type="component" value="Unassembled WGS sequence"/>
</dbReference>
<dbReference type="EMBL" id="AMYD01001154">
    <property type="protein sequence ID" value="EQB54380.1"/>
    <property type="molecule type" value="Genomic_DNA"/>
</dbReference>
<dbReference type="HOGENOM" id="CLU_001265_30_12_1"/>
<feature type="transmembrane region" description="Helical" evidence="9">
    <location>
        <begin position="35"/>
        <end position="57"/>
    </location>
</feature>
<accession>T0M0P0</accession>
<evidence type="ECO:0000256" key="7">
    <source>
        <dbReference type="RuleBase" id="RU003346"/>
    </source>
</evidence>
<feature type="compositionally biased region" description="Polar residues" evidence="8">
    <location>
        <begin position="504"/>
        <end position="524"/>
    </location>
</feature>
<keyword evidence="6 9" id="KW-0472">Membrane</keyword>
<evidence type="ECO:0000256" key="8">
    <source>
        <dbReference type="SAM" id="MobiDB-lite"/>
    </source>
</evidence>
<name>T0M0P0_COLGC</name>
<dbReference type="Pfam" id="PF00083">
    <property type="entry name" value="Sugar_tr"/>
    <property type="match status" value="1"/>
</dbReference>
<feature type="transmembrane region" description="Helical" evidence="9">
    <location>
        <begin position="77"/>
        <end position="100"/>
    </location>
</feature>
<dbReference type="InterPro" id="IPR003663">
    <property type="entry name" value="Sugar/inositol_transpt"/>
</dbReference>
<dbReference type="PANTHER" id="PTHR48022">
    <property type="entry name" value="PLASTIDIC GLUCOSE TRANSPORTER 4"/>
    <property type="match status" value="1"/>
</dbReference>
<organism evidence="11 12">
    <name type="scientific">Colletotrichum gloeosporioides (strain Cg-14)</name>
    <name type="common">Anthracnose fungus</name>
    <name type="synonym">Glomerella cingulata</name>
    <dbReference type="NCBI Taxonomy" id="1237896"/>
    <lineage>
        <taxon>Eukaryota</taxon>
        <taxon>Fungi</taxon>
        <taxon>Dikarya</taxon>
        <taxon>Ascomycota</taxon>
        <taxon>Pezizomycotina</taxon>
        <taxon>Sordariomycetes</taxon>
        <taxon>Hypocreomycetidae</taxon>
        <taxon>Glomerellales</taxon>
        <taxon>Glomerellaceae</taxon>
        <taxon>Colletotrichum</taxon>
        <taxon>Colletotrichum gloeosporioides species complex</taxon>
    </lineage>
</organism>
<feature type="transmembrane region" description="Helical" evidence="9">
    <location>
        <begin position="327"/>
        <end position="348"/>
    </location>
</feature>
<dbReference type="OrthoDB" id="5399138at2759"/>
<comment type="similarity">
    <text evidence="2 7">Belongs to the major facilitator superfamily. Sugar transporter (TC 2.A.1.1) family.</text>
</comment>
<feature type="transmembrane region" description="Helical" evidence="9">
    <location>
        <begin position="360"/>
        <end position="379"/>
    </location>
</feature>
<sequence length="551" mass="59277">MAVLSVASLYYSRILIRYLEARAFKRMQFTKMPALYVRASIATGAVMMLWGLDTGSIGPITAMSTFTESFGEFSATVHGAIVSTLLITGTISALLAGMLADQLGRIAMISTGAAVFGVGAAIECGAVHLAMFIAGRAIKGLGTGLFVSTVAVQVCEITPAKTRGFWVAFSQFMLTVGLALGYFMCYGTGRIAGSSASWRVPLAIESILGFGFAATTLLVPPSPRWLMAKGRVEKARLVVSQLGISQEEQQEMLAQKGQVTVHSPKLSMLQNIQETFKDFRKAFSGPYRSRTAFGCLLLIFQQTSGIDGVLYYAPLMFRQAGMASEEATFLASGVSALLIMVVTIPATIFADKWGRRTSTLVGGIGITIIMFLIGSMYAADLVHPDGGAGRWVVIISIYMFAIVFNMTWAICMKAFLVESLPRETRSSGAALGQCSNWLANFVVALTTPPFLAASSYGPYFFFGGCTLLSVIFCAIWMTETKNQSLEAIEAAYLQRRLEKTGGKSQWSVNVNEQTTDTSENSSVISPRRERENWLGAAAAAGHVHPARALAS</sequence>
<dbReference type="InterPro" id="IPR050360">
    <property type="entry name" value="MFS_Sugar_Transporters"/>
</dbReference>
<evidence type="ECO:0000259" key="10">
    <source>
        <dbReference type="PROSITE" id="PS50850"/>
    </source>
</evidence>
<keyword evidence="3 7" id="KW-0813">Transport</keyword>
<feature type="domain" description="Major facilitator superfamily (MFS) profile" evidence="10">
    <location>
        <begin position="39"/>
        <end position="481"/>
    </location>
</feature>
<reference evidence="12" key="1">
    <citation type="journal article" date="2013" name="Mol. Plant Microbe Interact.">
        <title>Global aspects of pacC regulation of pathogenicity genes in Colletotrichum gloeosporioides as revealed by transcriptome analysis.</title>
        <authorList>
            <person name="Alkan N."/>
            <person name="Meng X."/>
            <person name="Friedlander G."/>
            <person name="Reuveni E."/>
            <person name="Sukno S."/>
            <person name="Sherman A."/>
            <person name="Thon M."/>
            <person name="Fluhr R."/>
            <person name="Prusky D."/>
        </authorList>
    </citation>
    <scope>NUCLEOTIDE SEQUENCE [LARGE SCALE GENOMIC DNA]</scope>
    <source>
        <strain evidence="12">Cg-14</strain>
    </source>
</reference>
<dbReference type="InterPro" id="IPR005828">
    <property type="entry name" value="MFS_sugar_transport-like"/>
</dbReference>
<dbReference type="PRINTS" id="PR00171">
    <property type="entry name" value="SUGRTRNSPORT"/>
</dbReference>
<dbReference type="OMA" id="QMFICQL"/>
<dbReference type="AlphaFoldDB" id="T0M0P0"/>
<keyword evidence="5 9" id="KW-1133">Transmembrane helix</keyword>
<keyword evidence="4 9" id="KW-0812">Transmembrane</keyword>
<evidence type="ECO:0000313" key="12">
    <source>
        <dbReference type="Proteomes" id="UP000015530"/>
    </source>
</evidence>
<evidence type="ECO:0000256" key="9">
    <source>
        <dbReference type="SAM" id="Phobius"/>
    </source>
</evidence>
<evidence type="ECO:0000256" key="4">
    <source>
        <dbReference type="ARBA" id="ARBA00022692"/>
    </source>
</evidence>
<feature type="transmembrane region" description="Helical" evidence="9">
    <location>
        <begin position="291"/>
        <end position="315"/>
    </location>
</feature>
<feature type="transmembrane region" description="Helical" evidence="9">
    <location>
        <begin position="165"/>
        <end position="184"/>
    </location>
</feature>
<dbReference type="eggNOG" id="KOG0254">
    <property type="taxonomic scope" value="Eukaryota"/>
</dbReference>
<feature type="transmembrane region" description="Helical" evidence="9">
    <location>
        <begin position="112"/>
        <end position="134"/>
    </location>
</feature>
<dbReference type="SUPFAM" id="SSF103473">
    <property type="entry name" value="MFS general substrate transporter"/>
    <property type="match status" value="1"/>
</dbReference>
<comment type="caution">
    <text evidence="11">The sequence shown here is derived from an EMBL/GenBank/DDBJ whole genome shotgun (WGS) entry which is preliminary data.</text>
</comment>
<feature type="transmembrane region" description="Helical" evidence="9">
    <location>
        <begin position="391"/>
        <end position="416"/>
    </location>
</feature>
<protein>
    <recommendedName>
        <fullName evidence="10">Major facilitator superfamily (MFS) profile domain-containing protein</fullName>
    </recommendedName>
</protein>
<feature type="region of interest" description="Disordered" evidence="8">
    <location>
        <begin position="504"/>
        <end position="526"/>
    </location>
</feature>
<gene>
    <name evidence="11" type="ORF">CGLO_05793</name>
</gene>
<feature type="transmembrane region" description="Helical" evidence="9">
    <location>
        <begin position="437"/>
        <end position="453"/>
    </location>
</feature>
<dbReference type="NCBIfam" id="TIGR00879">
    <property type="entry name" value="SP"/>
    <property type="match status" value="1"/>
</dbReference>
<evidence type="ECO:0000256" key="3">
    <source>
        <dbReference type="ARBA" id="ARBA00022448"/>
    </source>
</evidence>
<dbReference type="PANTHER" id="PTHR48022:SF2">
    <property type="entry name" value="PLASTIDIC GLUCOSE TRANSPORTER 4"/>
    <property type="match status" value="1"/>
</dbReference>
<dbReference type="GO" id="GO:0016020">
    <property type="term" value="C:membrane"/>
    <property type="evidence" value="ECO:0007669"/>
    <property type="project" value="UniProtKB-SubCell"/>
</dbReference>
<dbReference type="GO" id="GO:0005351">
    <property type="term" value="F:carbohydrate:proton symporter activity"/>
    <property type="evidence" value="ECO:0007669"/>
    <property type="project" value="TreeGrafter"/>
</dbReference>
<evidence type="ECO:0000256" key="6">
    <source>
        <dbReference type="ARBA" id="ARBA00023136"/>
    </source>
</evidence>
<dbReference type="InterPro" id="IPR036259">
    <property type="entry name" value="MFS_trans_sf"/>
</dbReference>
<evidence type="ECO:0000256" key="2">
    <source>
        <dbReference type="ARBA" id="ARBA00010992"/>
    </source>
</evidence>
<dbReference type="FunFam" id="1.20.1250.20:FF:000134">
    <property type="entry name" value="MFS sugar transporter protein"/>
    <property type="match status" value="1"/>
</dbReference>
<dbReference type="InterPro" id="IPR020846">
    <property type="entry name" value="MFS_dom"/>
</dbReference>
<dbReference type="Gene3D" id="1.20.1250.20">
    <property type="entry name" value="MFS general substrate transporter like domains"/>
    <property type="match status" value="1"/>
</dbReference>
<proteinExistence type="inferred from homology"/>
<comment type="subcellular location">
    <subcellularLocation>
        <location evidence="1">Membrane</location>
        <topology evidence="1">Multi-pass membrane protein</topology>
    </subcellularLocation>
</comment>
<dbReference type="PROSITE" id="PS50850">
    <property type="entry name" value="MFS"/>
    <property type="match status" value="1"/>
</dbReference>
<evidence type="ECO:0000313" key="11">
    <source>
        <dbReference type="EMBL" id="EQB54380.1"/>
    </source>
</evidence>
<evidence type="ECO:0000256" key="1">
    <source>
        <dbReference type="ARBA" id="ARBA00004141"/>
    </source>
</evidence>
<evidence type="ECO:0000256" key="5">
    <source>
        <dbReference type="ARBA" id="ARBA00022989"/>
    </source>
</evidence>